<organism evidence="1 2">
    <name type="scientific">Eucalyptus globulus</name>
    <name type="common">Tasmanian blue gum</name>
    <dbReference type="NCBI Taxonomy" id="34317"/>
    <lineage>
        <taxon>Eukaryota</taxon>
        <taxon>Viridiplantae</taxon>
        <taxon>Streptophyta</taxon>
        <taxon>Embryophyta</taxon>
        <taxon>Tracheophyta</taxon>
        <taxon>Spermatophyta</taxon>
        <taxon>Magnoliopsida</taxon>
        <taxon>eudicotyledons</taxon>
        <taxon>Gunneridae</taxon>
        <taxon>Pentapetalae</taxon>
        <taxon>rosids</taxon>
        <taxon>malvids</taxon>
        <taxon>Myrtales</taxon>
        <taxon>Myrtaceae</taxon>
        <taxon>Myrtoideae</taxon>
        <taxon>Eucalypteae</taxon>
        <taxon>Eucalyptus</taxon>
    </lineage>
</organism>
<evidence type="ECO:0000313" key="2">
    <source>
        <dbReference type="Proteomes" id="UP001634007"/>
    </source>
</evidence>
<gene>
    <name evidence="1" type="ORF">ACJRO7_020602</name>
</gene>
<evidence type="ECO:0000313" key="1">
    <source>
        <dbReference type="EMBL" id="KAL3739223.1"/>
    </source>
</evidence>
<dbReference type="AlphaFoldDB" id="A0ABD3KM10"/>
<dbReference type="InterPro" id="IPR050209">
    <property type="entry name" value="Rab_GTPases_membrane_traffic"/>
</dbReference>
<dbReference type="InterPro" id="IPR027417">
    <property type="entry name" value="P-loop_NTPase"/>
</dbReference>
<dbReference type="InterPro" id="IPR001806">
    <property type="entry name" value="Small_GTPase"/>
</dbReference>
<dbReference type="Proteomes" id="UP001634007">
    <property type="component" value="Unassembled WGS sequence"/>
</dbReference>
<reference evidence="1 2" key="1">
    <citation type="submission" date="2024-11" db="EMBL/GenBank/DDBJ databases">
        <title>Chromosome-level genome assembly of Eucalyptus globulus Labill. provides insights into its genome evolution.</title>
        <authorList>
            <person name="Li X."/>
        </authorList>
    </citation>
    <scope>NUCLEOTIDE SEQUENCE [LARGE SCALE GENOMIC DNA]</scope>
    <source>
        <strain evidence="1">CL2024</strain>
        <tissue evidence="1">Fresh tender leaves</tissue>
    </source>
</reference>
<dbReference type="Gene3D" id="3.40.50.300">
    <property type="entry name" value="P-loop containing nucleotide triphosphate hydrolases"/>
    <property type="match status" value="2"/>
</dbReference>
<proteinExistence type="predicted"/>
<dbReference type="Pfam" id="PF00071">
    <property type="entry name" value="Ras"/>
    <property type="match status" value="1"/>
</dbReference>
<keyword evidence="2" id="KW-1185">Reference proteome</keyword>
<dbReference type="PANTHER" id="PTHR47979">
    <property type="entry name" value="DRAB11-RELATED"/>
    <property type="match status" value="1"/>
</dbReference>
<dbReference type="SMART" id="SM00175">
    <property type="entry name" value="RAB"/>
    <property type="match status" value="1"/>
</dbReference>
<sequence length="168" mass="18435">MTNLVSETNNKPIMGSNAVLVGDVGAGKSSLVLWFVKGQFVEFVLDYEVLLMWWESSIDTAFYSHTLAVNDATVKSEIWDTASFELAKKWVQELQAQGNPNTVVALAGNKGNLFDAWKVTAEEVQTHAPGHGLFFMETSAKTAANVNDIFYEIGSPSRPHWARPLIGG</sequence>
<dbReference type="EMBL" id="JBJKBG010000005">
    <property type="protein sequence ID" value="KAL3739223.1"/>
    <property type="molecule type" value="Genomic_DNA"/>
</dbReference>
<dbReference type="SMART" id="SM00173">
    <property type="entry name" value="RAS"/>
    <property type="match status" value="1"/>
</dbReference>
<comment type="caution">
    <text evidence="1">The sequence shown here is derived from an EMBL/GenBank/DDBJ whole genome shotgun (WGS) entry which is preliminary data.</text>
</comment>
<accession>A0ABD3KM10</accession>
<dbReference type="PRINTS" id="PR00449">
    <property type="entry name" value="RASTRNSFRMNG"/>
</dbReference>
<dbReference type="SMART" id="SM00174">
    <property type="entry name" value="RHO"/>
    <property type="match status" value="1"/>
</dbReference>
<dbReference type="PROSITE" id="PS51419">
    <property type="entry name" value="RAB"/>
    <property type="match status" value="1"/>
</dbReference>
<name>A0ABD3KM10_EUCGL</name>
<dbReference type="SUPFAM" id="SSF52540">
    <property type="entry name" value="P-loop containing nucleoside triphosphate hydrolases"/>
    <property type="match status" value="1"/>
</dbReference>
<protein>
    <submittedName>
        <fullName evidence="1">Uncharacterized protein</fullName>
    </submittedName>
</protein>